<dbReference type="GO" id="GO:0000981">
    <property type="term" value="F:DNA-binding transcription factor activity, RNA polymerase II-specific"/>
    <property type="evidence" value="ECO:0007669"/>
    <property type="project" value="InterPro"/>
</dbReference>
<dbReference type="AlphaFoldDB" id="W9XJJ4"/>
<keyword evidence="5" id="KW-0238">DNA-binding</keyword>
<dbReference type="SMART" id="SM00906">
    <property type="entry name" value="Fungal_trans"/>
    <property type="match status" value="1"/>
</dbReference>
<keyword evidence="2" id="KW-0479">Metal-binding</keyword>
<evidence type="ECO:0000259" key="9">
    <source>
        <dbReference type="PROSITE" id="PS50048"/>
    </source>
</evidence>
<organism evidence="10 11">
    <name type="scientific">Capronia epimyces CBS 606.96</name>
    <dbReference type="NCBI Taxonomy" id="1182542"/>
    <lineage>
        <taxon>Eukaryota</taxon>
        <taxon>Fungi</taxon>
        <taxon>Dikarya</taxon>
        <taxon>Ascomycota</taxon>
        <taxon>Pezizomycotina</taxon>
        <taxon>Eurotiomycetes</taxon>
        <taxon>Chaetothyriomycetidae</taxon>
        <taxon>Chaetothyriales</taxon>
        <taxon>Herpotrichiellaceae</taxon>
        <taxon>Capronia</taxon>
    </lineage>
</organism>
<dbReference type="OrthoDB" id="189997at2759"/>
<dbReference type="GO" id="GO:0006351">
    <property type="term" value="P:DNA-templated transcription"/>
    <property type="evidence" value="ECO:0007669"/>
    <property type="project" value="InterPro"/>
</dbReference>
<evidence type="ECO:0000256" key="8">
    <source>
        <dbReference type="SAM" id="MobiDB-lite"/>
    </source>
</evidence>
<evidence type="ECO:0000313" key="10">
    <source>
        <dbReference type="EMBL" id="EXJ80692.1"/>
    </source>
</evidence>
<dbReference type="Proteomes" id="UP000019478">
    <property type="component" value="Unassembled WGS sequence"/>
</dbReference>
<keyword evidence="6" id="KW-0804">Transcription</keyword>
<evidence type="ECO:0000256" key="6">
    <source>
        <dbReference type="ARBA" id="ARBA00023163"/>
    </source>
</evidence>
<protein>
    <recommendedName>
        <fullName evidence="9">Zn(2)-C6 fungal-type domain-containing protein</fullName>
    </recommendedName>
</protein>
<dbReference type="GO" id="GO:0045944">
    <property type="term" value="P:positive regulation of transcription by RNA polymerase II"/>
    <property type="evidence" value="ECO:0007669"/>
    <property type="project" value="TreeGrafter"/>
</dbReference>
<dbReference type="PROSITE" id="PS00463">
    <property type="entry name" value="ZN2_CY6_FUNGAL_1"/>
    <property type="match status" value="1"/>
</dbReference>
<evidence type="ECO:0000256" key="4">
    <source>
        <dbReference type="ARBA" id="ARBA00023015"/>
    </source>
</evidence>
<dbReference type="SUPFAM" id="SSF57701">
    <property type="entry name" value="Zn2/Cys6 DNA-binding domain"/>
    <property type="match status" value="1"/>
</dbReference>
<feature type="region of interest" description="Disordered" evidence="8">
    <location>
        <begin position="112"/>
        <end position="134"/>
    </location>
</feature>
<dbReference type="PROSITE" id="PS50048">
    <property type="entry name" value="ZN2_CY6_FUNGAL_2"/>
    <property type="match status" value="1"/>
</dbReference>
<feature type="domain" description="Zn(2)-C6 fungal-type" evidence="9">
    <location>
        <begin position="34"/>
        <end position="63"/>
    </location>
</feature>
<proteinExistence type="predicted"/>
<dbReference type="EMBL" id="AMGY01000006">
    <property type="protein sequence ID" value="EXJ80692.1"/>
    <property type="molecule type" value="Genomic_DNA"/>
</dbReference>
<dbReference type="eggNOG" id="ENOG502QS9Q">
    <property type="taxonomic scope" value="Eukaryota"/>
</dbReference>
<dbReference type="InterPro" id="IPR001138">
    <property type="entry name" value="Zn2Cys6_DnaBD"/>
</dbReference>
<keyword evidence="4" id="KW-0805">Transcription regulation</keyword>
<dbReference type="Pfam" id="PF00172">
    <property type="entry name" value="Zn_clus"/>
    <property type="match status" value="1"/>
</dbReference>
<dbReference type="PANTHER" id="PTHR47782">
    <property type="entry name" value="ZN(II)2CYS6 TRANSCRIPTION FACTOR (EUROFUNG)-RELATED"/>
    <property type="match status" value="1"/>
</dbReference>
<comment type="subcellular location">
    <subcellularLocation>
        <location evidence="1">Nucleus</location>
    </subcellularLocation>
</comment>
<evidence type="ECO:0000313" key="11">
    <source>
        <dbReference type="Proteomes" id="UP000019478"/>
    </source>
</evidence>
<keyword evidence="3" id="KW-0862">Zinc</keyword>
<dbReference type="CDD" id="cd00067">
    <property type="entry name" value="GAL4"/>
    <property type="match status" value="1"/>
</dbReference>
<dbReference type="GeneID" id="19171080"/>
<accession>W9XJJ4</accession>
<dbReference type="InterPro" id="IPR036864">
    <property type="entry name" value="Zn2-C6_fun-type_DNA-bd_sf"/>
</dbReference>
<dbReference type="InterPro" id="IPR052202">
    <property type="entry name" value="Yeast_MetPath_Reg"/>
</dbReference>
<dbReference type="HOGENOM" id="CLU_012331_4_0_1"/>
<evidence type="ECO:0000256" key="7">
    <source>
        <dbReference type="ARBA" id="ARBA00023242"/>
    </source>
</evidence>
<evidence type="ECO:0000256" key="5">
    <source>
        <dbReference type="ARBA" id="ARBA00023125"/>
    </source>
</evidence>
<comment type="caution">
    <text evidence="10">The sequence shown here is derived from an EMBL/GenBank/DDBJ whole genome shotgun (WGS) entry which is preliminary data.</text>
</comment>
<dbReference type="CDD" id="cd12148">
    <property type="entry name" value="fungal_TF_MHR"/>
    <property type="match status" value="1"/>
</dbReference>
<sequence>MAPQLPQWPIYPGQLLAEQEEEPNGNKRARVALACQRCKTRKQKCDGRDPCRKCKNSDAQCEYIVPPRPMPFGKNQYIKSLESRVAELETLLSLHGMSELGNDHWKAISPSNRSAGNWEAAASDHRSTSSSTEAVQLDPKATVLDWQDGSDSVVSILRSLSLDVNGSGYIGASSHMALGKLFPFLRRGRHRDVVAFTAPSTESSTPEVIQPIDFADVPNQVADRLFGGYMKHIATRTPVIYSVWARDVHQRRHTLSDRFEITILHLVYATAGRFIETTGEFGRFHVKRHYVSAVQGLETILEYNDIRTVQVLMLMAIYCLRDHIGPGAWTCSRMALLIAIEHGLHRQTKALSQVTLEGELRKRLFWTCYAFDRQISIPMGRPFGISDRDIDLAFPLDINEDATEEELAHVKAFSAGTPPTSTSLTPFIVITRLRQIESDIQQTIYRVDRSGPVVESVADDFLAQLEKWKGMIPQDTHNLTDIGDVPYDGYDFYMIFYYKCQRLLLYPLISSPNVAPRFMKECARACAGVCGAYRRLHQTLPVGYSFMAVQTVFMAGLTLAYCIWNSPDKIFDLTTSNGIHDCSLVLFVIAERVHAAKKYRNAFEAIRQRLLDQIAHAPSIQPRDAAASGMVTEPIPAAPSFDVNMQFEVDNGGYEQFLSIITDITGEDFFTGINPFGGAMTSGTSGEPTAMFGSNGPWTFDDGFWN</sequence>
<dbReference type="GO" id="GO:0008270">
    <property type="term" value="F:zinc ion binding"/>
    <property type="evidence" value="ECO:0007669"/>
    <property type="project" value="InterPro"/>
</dbReference>
<dbReference type="CDD" id="cd14723">
    <property type="entry name" value="ZIP_Ppr1"/>
    <property type="match status" value="1"/>
</dbReference>
<evidence type="ECO:0000256" key="1">
    <source>
        <dbReference type="ARBA" id="ARBA00004123"/>
    </source>
</evidence>
<dbReference type="InterPro" id="IPR007219">
    <property type="entry name" value="XnlR_reg_dom"/>
</dbReference>
<dbReference type="GO" id="GO:0005634">
    <property type="term" value="C:nucleus"/>
    <property type="evidence" value="ECO:0007669"/>
    <property type="project" value="UniProtKB-SubCell"/>
</dbReference>
<dbReference type="GO" id="GO:0043565">
    <property type="term" value="F:sequence-specific DNA binding"/>
    <property type="evidence" value="ECO:0007669"/>
    <property type="project" value="TreeGrafter"/>
</dbReference>
<dbReference type="SMART" id="SM00066">
    <property type="entry name" value="GAL4"/>
    <property type="match status" value="1"/>
</dbReference>
<dbReference type="RefSeq" id="XP_007735280.1">
    <property type="nucleotide sequence ID" value="XM_007737090.1"/>
</dbReference>
<name>W9XJJ4_9EURO</name>
<dbReference type="Gene3D" id="4.10.240.10">
    <property type="entry name" value="Zn(2)-C6 fungal-type DNA-binding domain"/>
    <property type="match status" value="1"/>
</dbReference>
<keyword evidence="7" id="KW-0539">Nucleus</keyword>
<keyword evidence="11" id="KW-1185">Reference proteome</keyword>
<evidence type="ECO:0000256" key="3">
    <source>
        <dbReference type="ARBA" id="ARBA00022833"/>
    </source>
</evidence>
<dbReference type="Pfam" id="PF04082">
    <property type="entry name" value="Fungal_trans"/>
    <property type="match status" value="1"/>
</dbReference>
<evidence type="ECO:0000256" key="2">
    <source>
        <dbReference type="ARBA" id="ARBA00022723"/>
    </source>
</evidence>
<dbReference type="PANTHER" id="PTHR47782:SF12">
    <property type="entry name" value="ZN(II)2CYS6 TRANSCRIPTION FACTOR (EUROFUNG)"/>
    <property type="match status" value="1"/>
</dbReference>
<reference evidence="10 11" key="1">
    <citation type="submission" date="2013-03" db="EMBL/GenBank/DDBJ databases">
        <title>The Genome Sequence of Capronia epimyces CBS 606.96.</title>
        <authorList>
            <consortium name="The Broad Institute Genomics Platform"/>
            <person name="Cuomo C."/>
            <person name="de Hoog S."/>
            <person name="Gorbushina A."/>
            <person name="Walker B."/>
            <person name="Young S.K."/>
            <person name="Zeng Q."/>
            <person name="Gargeya S."/>
            <person name="Fitzgerald M."/>
            <person name="Haas B."/>
            <person name="Abouelleil A."/>
            <person name="Allen A.W."/>
            <person name="Alvarado L."/>
            <person name="Arachchi H.M."/>
            <person name="Berlin A.M."/>
            <person name="Chapman S.B."/>
            <person name="Gainer-Dewar J."/>
            <person name="Goldberg J."/>
            <person name="Griggs A."/>
            <person name="Gujja S."/>
            <person name="Hansen M."/>
            <person name="Howarth C."/>
            <person name="Imamovic A."/>
            <person name="Ireland A."/>
            <person name="Larimer J."/>
            <person name="McCowan C."/>
            <person name="Murphy C."/>
            <person name="Pearson M."/>
            <person name="Poon T.W."/>
            <person name="Priest M."/>
            <person name="Roberts A."/>
            <person name="Saif S."/>
            <person name="Shea T."/>
            <person name="Sisk P."/>
            <person name="Sykes S."/>
            <person name="Wortman J."/>
            <person name="Nusbaum C."/>
            <person name="Birren B."/>
        </authorList>
    </citation>
    <scope>NUCLEOTIDE SEQUENCE [LARGE SCALE GENOMIC DNA]</scope>
    <source>
        <strain evidence="10 11">CBS 606.96</strain>
    </source>
</reference>
<gene>
    <name evidence="10" type="ORF">A1O3_06976</name>
</gene>